<evidence type="ECO:0000256" key="1">
    <source>
        <dbReference type="SAM" id="MobiDB-lite"/>
    </source>
</evidence>
<organism evidence="3 4">
    <name type="scientific">Ectocarpus siliculosus</name>
    <name type="common">Brown alga</name>
    <name type="synonym">Conferva siliculosa</name>
    <dbReference type="NCBI Taxonomy" id="2880"/>
    <lineage>
        <taxon>Eukaryota</taxon>
        <taxon>Sar</taxon>
        <taxon>Stramenopiles</taxon>
        <taxon>Ochrophyta</taxon>
        <taxon>PX clade</taxon>
        <taxon>Phaeophyceae</taxon>
        <taxon>Ectocarpales</taxon>
        <taxon>Ectocarpaceae</taxon>
        <taxon>Ectocarpus</taxon>
    </lineage>
</organism>
<feature type="compositionally biased region" description="Low complexity" evidence="1">
    <location>
        <begin position="47"/>
        <end position="66"/>
    </location>
</feature>
<keyword evidence="2" id="KW-0732">Signal</keyword>
<keyword evidence="4" id="KW-1185">Reference proteome</keyword>
<evidence type="ECO:0000313" key="4">
    <source>
        <dbReference type="Proteomes" id="UP000002630"/>
    </source>
</evidence>
<accession>D8LN09</accession>
<dbReference type="InParanoid" id="D8LN09"/>
<feature type="signal peptide" evidence="2">
    <location>
        <begin position="1"/>
        <end position="22"/>
    </location>
</feature>
<protein>
    <recommendedName>
        <fullName evidence="5">DUF3598 domain-containing protein</fullName>
    </recommendedName>
</protein>
<dbReference type="Proteomes" id="UP000002630">
    <property type="component" value="Unassembled WGS sequence"/>
</dbReference>
<evidence type="ECO:0008006" key="5">
    <source>
        <dbReference type="Google" id="ProtNLM"/>
    </source>
</evidence>
<reference evidence="3 4" key="1">
    <citation type="journal article" date="2010" name="Nature">
        <title>The Ectocarpus genome and the independent evolution of multicellularity in brown algae.</title>
        <authorList>
            <person name="Cock J.M."/>
            <person name="Sterck L."/>
            <person name="Rouze P."/>
            <person name="Scornet D."/>
            <person name="Allen A.E."/>
            <person name="Amoutzias G."/>
            <person name="Anthouard V."/>
            <person name="Artiguenave F."/>
            <person name="Aury J.M."/>
            <person name="Badger J.H."/>
            <person name="Beszteri B."/>
            <person name="Billiau K."/>
            <person name="Bonnet E."/>
            <person name="Bothwell J.H."/>
            <person name="Bowler C."/>
            <person name="Boyen C."/>
            <person name="Brownlee C."/>
            <person name="Carrano C.J."/>
            <person name="Charrier B."/>
            <person name="Cho G.Y."/>
            <person name="Coelho S.M."/>
            <person name="Collen J."/>
            <person name="Corre E."/>
            <person name="Da Silva C."/>
            <person name="Delage L."/>
            <person name="Delaroque N."/>
            <person name="Dittami S.M."/>
            <person name="Doulbeau S."/>
            <person name="Elias M."/>
            <person name="Farnham G."/>
            <person name="Gachon C.M."/>
            <person name="Gschloessl B."/>
            <person name="Heesch S."/>
            <person name="Jabbari K."/>
            <person name="Jubin C."/>
            <person name="Kawai H."/>
            <person name="Kimura K."/>
            <person name="Kloareg B."/>
            <person name="Kupper F.C."/>
            <person name="Lang D."/>
            <person name="Le Bail A."/>
            <person name="Leblanc C."/>
            <person name="Lerouge P."/>
            <person name="Lohr M."/>
            <person name="Lopez P.J."/>
            <person name="Martens C."/>
            <person name="Maumus F."/>
            <person name="Michel G."/>
            <person name="Miranda-Saavedra D."/>
            <person name="Morales J."/>
            <person name="Moreau H."/>
            <person name="Motomura T."/>
            <person name="Nagasato C."/>
            <person name="Napoli C.A."/>
            <person name="Nelson D.R."/>
            <person name="Nyvall-Collen P."/>
            <person name="Peters A.F."/>
            <person name="Pommier C."/>
            <person name="Potin P."/>
            <person name="Poulain J."/>
            <person name="Quesneville H."/>
            <person name="Read B."/>
            <person name="Rensing S.A."/>
            <person name="Ritter A."/>
            <person name="Rousvoal S."/>
            <person name="Samanta M."/>
            <person name="Samson G."/>
            <person name="Schroeder D.C."/>
            <person name="Segurens B."/>
            <person name="Strittmatter M."/>
            <person name="Tonon T."/>
            <person name="Tregear J.W."/>
            <person name="Valentin K."/>
            <person name="von Dassow P."/>
            <person name="Yamagishi T."/>
            <person name="Van de Peer Y."/>
            <person name="Wincker P."/>
        </authorList>
    </citation>
    <scope>NUCLEOTIDE SEQUENCE [LARGE SCALE GENOMIC DNA]</scope>
    <source>
        <strain evidence="4">Ec32 / CCAP1310/4</strain>
    </source>
</reference>
<proteinExistence type="predicted"/>
<feature type="compositionally biased region" description="Gly residues" evidence="1">
    <location>
        <begin position="85"/>
        <end position="95"/>
    </location>
</feature>
<dbReference type="EMBL" id="FN649760">
    <property type="protein sequence ID" value="CBN76250.1"/>
    <property type="molecule type" value="Genomic_DNA"/>
</dbReference>
<feature type="chain" id="PRO_5003117368" description="DUF3598 domain-containing protein" evidence="2">
    <location>
        <begin position="23"/>
        <end position="474"/>
    </location>
</feature>
<dbReference type="eggNOG" id="ENOG502SEQ5">
    <property type="taxonomic scope" value="Eukaryota"/>
</dbReference>
<dbReference type="AlphaFoldDB" id="D8LN09"/>
<gene>
    <name evidence="3" type="ORF">Esi_0422_0009</name>
</gene>
<sequence>MQKPRGRATFALLCYYLGAATTTRTLPTAVSGFHHPCAARRVRRRPAGQALSPPPQQQLSNQRRSPTPVEAAQQQARGWGSSLMAGGGSVGGSGGSRSDAAPRGGGSRRRYSGRATAASSSVLQCAAGDDEDDNYGSADYSEYGYEPEFELQGEEPNADEETLARWRLEKLLANDRWQFGKYGTQNVGNWIGSWQEYVAEDLSAGSDPESDIGAMIGIIPGKKFVATTKITRRVIESAEDTKIFEHEQGQATGGEGQGAVGYESEACPQPVVETLFSDSFRGGNGTQVVGNAYTSAETLAVAAGGADGPWIEVGLRVQDVRMRCVFEYGPGAGGSVDAEGGGGVPVPEAAAAAAGSTSIRRVFVVREGLDRLPPEDADKEPELYGSAGKGLYDPPSLSRSPLYFSIYAEGGLTMRFPLRVEEGQGGVFSVDWTAGSRRYQADRVFDVLDGSLRRLEVTEIGTQDAEVFLPMEKF</sequence>
<evidence type="ECO:0000256" key="2">
    <source>
        <dbReference type="SAM" id="SignalP"/>
    </source>
</evidence>
<dbReference type="OrthoDB" id="10321982at2759"/>
<evidence type="ECO:0000313" key="3">
    <source>
        <dbReference type="EMBL" id="CBN76250.1"/>
    </source>
</evidence>
<name>D8LN09_ECTSI</name>
<feature type="region of interest" description="Disordered" evidence="1">
    <location>
        <begin position="45"/>
        <end position="136"/>
    </location>
</feature>